<comment type="caution">
    <text evidence="11">The sequence shown here is derived from an EMBL/GenBank/DDBJ whole genome shotgun (WGS) entry which is preliminary data.</text>
</comment>
<dbReference type="PROSITE" id="PS00211">
    <property type="entry name" value="ABC_TRANSPORTER_1"/>
    <property type="match status" value="2"/>
</dbReference>
<evidence type="ECO:0000256" key="1">
    <source>
        <dbReference type="ARBA" id="ARBA00004417"/>
    </source>
</evidence>
<dbReference type="GO" id="GO:0016887">
    <property type="term" value="F:ATP hydrolysis activity"/>
    <property type="evidence" value="ECO:0007669"/>
    <property type="project" value="InterPro"/>
</dbReference>
<reference evidence="11 12" key="1">
    <citation type="submission" date="2019-04" db="EMBL/GenBank/DDBJ databases">
        <title>Lewinella litorea sp. nov., isolated from a marine sand.</title>
        <authorList>
            <person name="Yoon J.-H."/>
        </authorList>
    </citation>
    <scope>NUCLEOTIDE SEQUENCE [LARGE SCALE GENOMIC DNA]</scope>
    <source>
        <strain evidence="11 12">HSMS-39</strain>
    </source>
</reference>
<dbReference type="EMBL" id="SRSF01000001">
    <property type="protein sequence ID" value="THH41288.1"/>
    <property type="molecule type" value="Genomic_DNA"/>
</dbReference>
<accession>A0A4S4NS88</accession>
<feature type="domain" description="ABC transporter" evidence="10">
    <location>
        <begin position="266"/>
        <end position="501"/>
    </location>
</feature>
<dbReference type="InterPro" id="IPR003593">
    <property type="entry name" value="AAA+_ATPase"/>
</dbReference>
<keyword evidence="8" id="KW-1278">Translocase</keyword>
<dbReference type="Pfam" id="PF00005">
    <property type="entry name" value="ABC_tran"/>
    <property type="match status" value="2"/>
</dbReference>
<dbReference type="SMART" id="SM00382">
    <property type="entry name" value="AAA"/>
    <property type="match status" value="2"/>
</dbReference>
<evidence type="ECO:0000256" key="5">
    <source>
        <dbReference type="ARBA" id="ARBA00022519"/>
    </source>
</evidence>
<evidence type="ECO:0000256" key="8">
    <source>
        <dbReference type="ARBA" id="ARBA00022967"/>
    </source>
</evidence>
<evidence type="ECO:0000256" key="7">
    <source>
        <dbReference type="ARBA" id="ARBA00022840"/>
    </source>
</evidence>
<proteinExistence type="inferred from homology"/>
<dbReference type="PANTHER" id="PTHR43297:SF14">
    <property type="entry name" value="ATPASE AAA-TYPE CORE DOMAIN-CONTAINING PROTEIN"/>
    <property type="match status" value="1"/>
</dbReference>
<feature type="domain" description="ABC transporter" evidence="10">
    <location>
        <begin position="5"/>
        <end position="257"/>
    </location>
</feature>
<keyword evidence="6" id="KW-0547">Nucleotide-binding</keyword>
<organism evidence="11 12">
    <name type="scientific">Neolewinella litorea</name>
    <dbReference type="NCBI Taxonomy" id="2562452"/>
    <lineage>
        <taxon>Bacteria</taxon>
        <taxon>Pseudomonadati</taxon>
        <taxon>Bacteroidota</taxon>
        <taxon>Saprospiria</taxon>
        <taxon>Saprospirales</taxon>
        <taxon>Lewinellaceae</taxon>
        <taxon>Neolewinella</taxon>
    </lineage>
</organism>
<sequence>MSELLHVEDFCLSFPDLPPVVEGLSFSVAPGEAVGLVGPSGSGKSLTAYALLGLLPGTASIDRGRAAYHRKDGTAVDLLNLSEAERVRVRGREIGYVFQEPQSALNPVLSCGRQLREAVHHLGDPGQDAEVTLTQLLEKVGLASIRERVLVALPRELSGGQLQRVLIAMALAGRPRLLVADEPTTALDSLAEAGIVRLLDKLRRENDMGLLFIAHDEALLTRVTDRLVQIRPSSGAAAPISKASSGAPGAGAAVSRAQRAQGEVVVEVSELMIQYTPEAAAAVSNCSFAIRSGQWVGLIGPSGCGKSTIAGWLVGLVSAQRGSVTVAEGRLPASADGSSIRRLVGGQLIFQDVMGSLNPLLTVGEALEEIAQCHGNDSVEELLQSVDLPPERFRQKYPNELSGGQRQRVAIARALAARPRILICDEALSGLDIPLRHEVVRVLQRVCRRRGVGVLFITHNLRLALTYTDSVLLMDDGRIVERGLPEEILHHPKSELGRRLTEALI</sequence>
<dbReference type="Proteomes" id="UP000308528">
    <property type="component" value="Unassembled WGS sequence"/>
</dbReference>
<protein>
    <submittedName>
        <fullName evidence="11">ABC transporter ATP-binding protein</fullName>
    </submittedName>
</protein>
<dbReference type="RefSeq" id="WP_136456114.1">
    <property type="nucleotide sequence ID" value="NZ_SRSF01000001.1"/>
</dbReference>
<evidence type="ECO:0000256" key="3">
    <source>
        <dbReference type="ARBA" id="ARBA00022448"/>
    </source>
</evidence>
<dbReference type="PROSITE" id="PS50893">
    <property type="entry name" value="ABC_TRANSPORTER_2"/>
    <property type="match status" value="2"/>
</dbReference>
<evidence type="ECO:0000256" key="9">
    <source>
        <dbReference type="ARBA" id="ARBA00023136"/>
    </source>
</evidence>
<keyword evidence="9" id="KW-0472">Membrane</keyword>
<keyword evidence="4" id="KW-1003">Cell membrane</keyword>
<dbReference type="AlphaFoldDB" id="A0A4S4NS88"/>
<keyword evidence="7 11" id="KW-0067">ATP-binding</keyword>
<dbReference type="OrthoDB" id="1115710at2"/>
<dbReference type="PANTHER" id="PTHR43297">
    <property type="entry name" value="OLIGOPEPTIDE TRANSPORT ATP-BINDING PROTEIN APPD"/>
    <property type="match status" value="1"/>
</dbReference>
<gene>
    <name evidence="11" type="ORF">E4021_01440</name>
</gene>
<dbReference type="GO" id="GO:0005524">
    <property type="term" value="F:ATP binding"/>
    <property type="evidence" value="ECO:0007669"/>
    <property type="project" value="UniProtKB-KW"/>
</dbReference>
<evidence type="ECO:0000256" key="2">
    <source>
        <dbReference type="ARBA" id="ARBA00005417"/>
    </source>
</evidence>
<evidence type="ECO:0000256" key="6">
    <source>
        <dbReference type="ARBA" id="ARBA00022741"/>
    </source>
</evidence>
<dbReference type="InterPro" id="IPR027417">
    <property type="entry name" value="P-loop_NTPase"/>
</dbReference>
<dbReference type="InterPro" id="IPR003439">
    <property type="entry name" value="ABC_transporter-like_ATP-bd"/>
</dbReference>
<dbReference type="GO" id="GO:0005886">
    <property type="term" value="C:plasma membrane"/>
    <property type="evidence" value="ECO:0007669"/>
    <property type="project" value="UniProtKB-SubCell"/>
</dbReference>
<keyword evidence="5" id="KW-0997">Cell inner membrane</keyword>
<evidence type="ECO:0000313" key="11">
    <source>
        <dbReference type="EMBL" id="THH41288.1"/>
    </source>
</evidence>
<evidence type="ECO:0000256" key="4">
    <source>
        <dbReference type="ARBA" id="ARBA00022475"/>
    </source>
</evidence>
<keyword evidence="12" id="KW-1185">Reference proteome</keyword>
<dbReference type="SUPFAM" id="SSF52540">
    <property type="entry name" value="P-loop containing nucleoside triphosphate hydrolases"/>
    <property type="match status" value="2"/>
</dbReference>
<dbReference type="CDD" id="cd03257">
    <property type="entry name" value="ABC_NikE_OppD_transporters"/>
    <property type="match status" value="2"/>
</dbReference>
<dbReference type="InterPro" id="IPR050388">
    <property type="entry name" value="ABC_Ni/Peptide_Import"/>
</dbReference>
<name>A0A4S4NS88_9BACT</name>
<keyword evidence="3" id="KW-0813">Transport</keyword>
<comment type="similarity">
    <text evidence="2">Belongs to the ABC transporter superfamily.</text>
</comment>
<dbReference type="Gene3D" id="3.40.50.300">
    <property type="entry name" value="P-loop containing nucleotide triphosphate hydrolases"/>
    <property type="match status" value="2"/>
</dbReference>
<evidence type="ECO:0000313" key="12">
    <source>
        <dbReference type="Proteomes" id="UP000308528"/>
    </source>
</evidence>
<dbReference type="InterPro" id="IPR017871">
    <property type="entry name" value="ABC_transporter-like_CS"/>
</dbReference>
<evidence type="ECO:0000259" key="10">
    <source>
        <dbReference type="PROSITE" id="PS50893"/>
    </source>
</evidence>
<comment type="subcellular location">
    <subcellularLocation>
        <location evidence="1">Cell inner membrane</location>
        <topology evidence="1">Peripheral membrane protein</topology>
    </subcellularLocation>
</comment>